<dbReference type="SUPFAM" id="SSF55718">
    <property type="entry name" value="SCP-like"/>
    <property type="match status" value="1"/>
</dbReference>
<dbReference type="InterPro" id="IPR011991">
    <property type="entry name" value="ArsR-like_HTH"/>
</dbReference>
<dbReference type="EMBL" id="BJZV01000039">
    <property type="protein sequence ID" value="GEP12405.1"/>
    <property type="molecule type" value="Genomic_DNA"/>
</dbReference>
<dbReference type="OrthoDB" id="9782219at2"/>
<evidence type="ECO:0000256" key="1">
    <source>
        <dbReference type="ARBA" id="ARBA00023015"/>
    </source>
</evidence>
<evidence type="ECO:0000313" key="6">
    <source>
        <dbReference type="Proteomes" id="UP000321750"/>
    </source>
</evidence>
<evidence type="ECO:0000313" key="5">
    <source>
        <dbReference type="EMBL" id="GEP12405.1"/>
    </source>
</evidence>
<evidence type="ECO:0000256" key="2">
    <source>
        <dbReference type="ARBA" id="ARBA00023125"/>
    </source>
</evidence>
<dbReference type="InterPro" id="IPR036390">
    <property type="entry name" value="WH_DNA-bd_sf"/>
</dbReference>
<dbReference type="Proteomes" id="UP000321750">
    <property type="component" value="Unassembled WGS sequence"/>
</dbReference>
<dbReference type="RefSeq" id="WP_147048782.1">
    <property type="nucleotide sequence ID" value="NZ_BJZV01000039.1"/>
</dbReference>
<dbReference type="InterPro" id="IPR002577">
    <property type="entry name" value="HTH_HxlR"/>
</dbReference>
<organism evidence="5 6">
    <name type="scientific">Methylobacterium gnaphalii</name>
    <dbReference type="NCBI Taxonomy" id="1010610"/>
    <lineage>
        <taxon>Bacteria</taxon>
        <taxon>Pseudomonadati</taxon>
        <taxon>Pseudomonadota</taxon>
        <taxon>Alphaproteobacteria</taxon>
        <taxon>Hyphomicrobiales</taxon>
        <taxon>Methylobacteriaceae</taxon>
        <taxon>Methylobacterium</taxon>
    </lineage>
</organism>
<dbReference type="PANTHER" id="PTHR33204:SF18">
    <property type="entry name" value="TRANSCRIPTIONAL REGULATORY PROTEIN"/>
    <property type="match status" value="1"/>
</dbReference>
<keyword evidence="2" id="KW-0238">DNA-binding</keyword>
<dbReference type="GO" id="GO:0003677">
    <property type="term" value="F:DNA binding"/>
    <property type="evidence" value="ECO:0007669"/>
    <property type="project" value="UniProtKB-KW"/>
</dbReference>
<evidence type="ECO:0000256" key="3">
    <source>
        <dbReference type="ARBA" id="ARBA00023163"/>
    </source>
</evidence>
<dbReference type="Pfam" id="PF01638">
    <property type="entry name" value="HxlR"/>
    <property type="match status" value="1"/>
</dbReference>
<gene>
    <name evidence="5" type="ORF">MGN01_42500</name>
</gene>
<reference evidence="5 6" key="1">
    <citation type="submission" date="2019-07" db="EMBL/GenBank/DDBJ databases">
        <title>Whole genome shotgun sequence of Methylobacterium gnaphalii NBRC 107716.</title>
        <authorList>
            <person name="Hosoyama A."/>
            <person name="Uohara A."/>
            <person name="Ohji S."/>
            <person name="Ichikawa N."/>
        </authorList>
    </citation>
    <scope>NUCLEOTIDE SEQUENCE [LARGE SCALE GENOMIC DNA]</scope>
    <source>
        <strain evidence="5 6">NBRC 107716</strain>
    </source>
</reference>
<dbReference type="CDD" id="cd00090">
    <property type="entry name" value="HTH_ARSR"/>
    <property type="match status" value="1"/>
</dbReference>
<accession>A0A512JR27</accession>
<keyword evidence="1" id="KW-0805">Transcription regulation</keyword>
<keyword evidence="3" id="KW-0804">Transcription</keyword>
<protein>
    <submittedName>
        <fullName evidence="5">Transcriptional regulator</fullName>
    </submittedName>
</protein>
<name>A0A512JR27_9HYPH</name>
<dbReference type="Gene3D" id="1.10.10.10">
    <property type="entry name" value="Winged helix-like DNA-binding domain superfamily/Winged helix DNA-binding domain"/>
    <property type="match status" value="1"/>
</dbReference>
<dbReference type="AlphaFoldDB" id="A0A512JR27"/>
<dbReference type="InterPro" id="IPR036388">
    <property type="entry name" value="WH-like_DNA-bd_sf"/>
</dbReference>
<dbReference type="GO" id="GO:0006355">
    <property type="term" value="P:regulation of DNA-templated transcription"/>
    <property type="evidence" value="ECO:0007669"/>
    <property type="project" value="UniProtKB-ARBA"/>
</dbReference>
<dbReference type="PROSITE" id="PS51118">
    <property type="entry name" value="HTH_HXLR"/>
    <property type="match status" value="1"/>
</dbReference>
<dbReference type="Gene3D" id="3.30.1050.10">
    <property type="entry name" value="SCP2 sterol-binding domain"/>
    <property type="match status" value="1"/>
</dbReference>
<comment type="caution">
    <text evidence="5">The sequence shown here is derived from an EMBL/GenBank/DDBJ whole genome shotgun (WGS) entry which is preliminary data.</text>
</comment>
<feature type="domain" description="HTH hxlR-type" evidence="4">
    <location>
        <begin position="22"/>
        <end position="120"/>
    </location>
</feature>
<dbReference type="PANTHER" id="PTHR33204">
    <property type="entry name" value="TRANSCRIPTIONAL REGULATOR, MARR FAMILY"/>
    <property type="match status" value="1"/>
</dbReference>
<sequence>MQSEKITRAASAPRERRYDDACGTALALEFIGERWSLLIMRELVFGPRRFGELRTNLPGISANVLTQRLESLEEAGIVLRYRLPSPANVQVYDLTEWGRGAAPLMRDMGRWAARSPKHDPRLFMSAASAMMSLQALADRTQAAELLVTVAFHFPGEDFVVTVTGGEIVVSRGIMEAPDLAFTGDTMAMRRTIYGKAPLARDGAGGTLAFAGEADLAQSFVDLFALPPKIVEELVSG</sequence>
<dbReference type="InterPro" id="IPR036527">
    <property type="entry name" value="SCP2_sterol-bd_dom_sf"/>
</dbReference>
<evidence type="ECO:0000259" key="4">
    <source>
        <dbReference type="PROSITE" id="PS51118"/>
    </source>
</evidence>
<dbReference type="SUPFAM" id="SSF46785">
    <property type="entry name" value="Winged helix' DNA-binding domain"/>
    <property type="match status" value="1"/>
</dbReference>
<proteinExistence type="predicted"/>
<keyword evidence="6" id="KW-1185">Reference proteome</keyword>